<dbReference type="SMART" id="SM00382">
    <property type="entry name" value="AAA"/>
    <property type="match status" value="1"/>
</dbReference>
<dbReference type="InterPro" id="IPR003593">
    <property type="entry name" value="AAA+_ATPase"/>
</dbReference>
<keyword evidence="4" id="KW-1185">Reference proteome</keyword>
<organism evidence="3 4">
    <name type="scientific">Lepraria neglecta</name>
    <dbReference type="NCBI Taxonomy" id="209136"/>
    <lineage>
        <taxon>Eukaryota</taxon>
        <taxon>Fungi</taxon>
        <taxon>Dikarya</taxon>
        <taxon>Ascomycota</taxon>
        <taxon>Pezizomycotina</taxon>
        <taxon>Lecanoromycetes</taxon>
        <taxon>OSLEUM clade</taxon>
        <taxon>Lecanoromycetidae</taxon>
        <taxon>Lecanorales</taxon>
        <taxon>Lecanorineae</taxon>
        <taxon>Stereocaulaceae</taxon>
        <taxon>Lepraria</taxon>
    </lineage>
</organism>
<dbReference type="Pfam" id="PF22942">
    <property type="entry name" value="DUF7025"/>
    <property type="match status" value="1"/>
</dbReference>
<dbReference type="Proteomes" id="UP001276659">
    <property type="component" value="Unassembled WGS sequence"/>
</dbReference>
<dbReference type="InterPro" id="IPR027417">
    <property type="entry name" value="P-loop_NTPase"/>
</dbReference>
<sequence length="692" mass="78392">MKNSWLARRIFKIPRLSKEPSEEINIGTDPTVKTFYESPEESGHGGINWVEKQPTQVPPAAKKLYEGFAIQIYKVKDRSDSGTYGGLTAMTFHSIKIQSPYITGIIRPFLADLGEVKSDKESIKMYPPFHELFFAHSKIVDATHNLEAESEFLTAQHLDLLVKLMDELFATTIMELDGLLEKKIISFEYVWTLFSRGIMVYSKVEGQDRIFQVLNTEAVPRGMAVDCRSVQFDGRCFGTMTQRLLIPRFADNCSILDLDVYPLDFHPEPGLEERLIERGRRFLDFQDIRHCGYNGIGLDPGTGQKFQVNERVIVDQYGFGKYNPELAVKVLPIHFPNSKGNEPSTENHKPKIAKKQKKVAEEDPETDEQERPSTQEQDLNKKLLTNRLQLLSMLSSMLLGFSLKTKRWLWLSIDDLQSIIWNGNAWSHLVYDDEHKDLVLTFVQNHLHLGKRNDDVIAGKGRGLVTLLSGPPGTGKTLTAEAVADKAKLPLYHLHAEELGTEASSMGIRLSKALDRATEWNAVILLDEADVFLAKRSIDDLARNELVSIFLRQLEYYQGMIFLTTNLLSTIDEAFRSRMHIHLIYPALSFDSRLTIWKSFLSRSQEPLESKAVPKSDGGVGAIAQKVPPTNDNLTESDLETLATWKLNGREIKNVIKTVHTWCICKEYSFSLSRLETGIRVTSPFAERVGAT</sequence>
<comment type="caution">
    <text evidence="3">The sequence shown here is derived from an EMBL/GenBank/DDBJ whole genome shotgun (WGS) entry which is preliminary data.</text>
</comment>
<dbReference type="CDD" id="cd19481">
    <property type="entry name" value="RecA-like_protease"/>
    <property type="match status" value="1"/>
</dbReference>
<dbReference type="GO" id="GO:0005524">
    <property type="term" value="F:ATP binding"/>
    <property type="evidence" value="ECO:0007669"/>
    <property type="project" value="InterPro"/>
</dbReference>
<dbReference type="PANTHER" id="PTHR46411">
    <property type="entry name" value="FAMILY ATPASE, PUTATIVE-RELATED"/>
    <property type="match status" value="1"/>
</dbReference>
<dbReference type="InterPro" id="IPR003959">
    <property type="entry name" value="ATPase_AAA_core"/>
</dbReference>
<evidence type="ECO:0000259" key="2">
    <source>
        <dbReference type="SMART" id="SM00382"/>
    </source>
</evidence>
<accession>A0AAE0DKP4</accession>
<evidence type="ECO:0000313" key="3">
    <source>
        <dbReference type="EMBL" id="KAK3173319.1"/>
    </source>
</evidence>
<dbReference type="InterPro" id="IPR054289">
    <property type="entry name" value="DUF7025"/>
</dbReference>
<proteinExistence type="predicted"/>
<name>A0AAE0DKP4_9LECA</name>
<dbReference type="PANTHER" id="PTHR46411:SF3">
    <property type="entry name" value="AAA+ ATPASE DOMAIN-CONTAINING PROTEIN"/>
    <property type="match status" value="1"/>
</dbReference>
<reference evidence="3" key="1">
    <citation type="submission" date="2022-11" db="EMBL/GenBank/DDBJ databases">
        <title>Chromosomal genome sequence assembly and mating type (MAT) locus characterization of the leprose asexual lichenized fungus Lepraria neglecta (Nyl.) Erichsen.</title>
        <authorList>
            <person name="Allen J.L."/>
            <person name="Pfeffer B."/>
        </authorList>
    </citation>
    <scope>NUCLEOTIDE SEQUENCE</scope>
    <source>
        <strain evidence="3">Allen 5258</strain>
    </source>
</reference>
<gene>
    <name evidence="3" type="ORF">OEA41_006648</name>
</gene>
<protein>
    <recommendedName>
        <fullName evidence="2">AAA+ ATPase domain-containing protein</fullName>
    </recommendedName>
</protein>
<dbReference type="Pfam" id="PF00004">
    <property type="entry name" value="AAA"/>
    <property type="match status" value="1"/>
</dbReference>
<dbReference type="AlphaFoldDB" id="A0AAE0DKP4"/>
<feature type="compositionally biased region" description="Basic and acidic residues" evidence="1">
    <location>
        <begin position="369"/>
        <end position="379"/>
    </location>
</feature>
<dbReference type="SUPFAM" id="SSF52540">
    <property type="entry name" value="P-loop containing nucleoside triphosphate hydrolases"/>
    <property type="match status" value="1"/>
</dbReference>
<evidence type="ECO:0000256" key="1">
    <source>
        <dbReference type="SAM" id="MobiDB-lite"/>
    </source>
</evidence>
<dbReference type="GO" id="GO:0016887">
    <property type="term" value="F:ATP hydrolysis activity"/>
    <property type="evidence" value="ECO:0007669"/>
    <property type="project" value="InterPro"/>
</dbReference>
<evidence type="ECO:0000313" key="4">
    <source>
        <dbReference type="Proteomes" id="UP001276659"/>
    </source>
</evidence>
<dbReference type="Gene3D" id="3.40.50.300">
    <property type="entry name" value="P-loop containing nucleotide triphosphate hydrolases"/>
    <property type="match status" value="1"/>
</dbReference>
<dbReference type="EMBL" id="JASNWA010000007">
    <property type="protein sequence ID" value="KAK3173319.1"/>
    <property type="molecule type" value="Genomic_DNA"/>
</dbReference>
<feature type="region of interest" description="Disordered" evidence="1">
    <location>
        <begin position="337"/>
        <end position="379"/>
    </location>
</feature>
<feature type="domain" description="AAA+ ATPase" evidence="2">
    <location>
        <begin position="462"/>
        <end position="587"/>
    </location>
</feature>